<dbReference type="Proteomes" id="UP000054144">
    <property type="component" value="Unassembled WGS sequence"/>
</dbReference>
<reference evidence="2 3" key="1">
    <citation type="journal article" date="2015" name="Fungal Genet. Biol.">
        <title>Evolution of novel wood decay mechanisms in Agaricales revealed by the genome sequences of Fistulina hepatica and Cylindrobasidium torrendii.</title>
        <authorList>
            <person name="Floudas D."/>
            <person name="Held B.W."/>
            <person name="Riley R."/>
            <person name="Nagy L.G."/>
            <person name="Koehler G."/>
            <person name="Ransdell A.S."/>
            <person name="Younus H."/>
            <person name="Chow J."/>
            <person name="Chiniquy J."/>
            <person name="Lipzen A."/>
            <person name="Tritt A."/>
            <person name="Sun H."/>
            <person name="Haridas S."/>
            <person name="LaButti K."/>
            <person name="Ohm R.A."/>
            <person name="Kues U."/>
            <person name="Blanchette R.A."/>
            <person name="Grigoriev I.V."/>
            <person name="Minto R.E."/>
            <person name="Hibbett D.S."/>
        </authorList>
    </citation>
    <scope>NUCLEOTIDE SEQUENCE [LARGE SCALE GENOMIC DNA]</scope>
    <source>
        <strain evidence="2 3">ATCC 64428</strain>
    </source>
</reference>
<feature type="region of interest" description="Disordered" evidence="1">
    <location>
        <begin position="159"/>
        <end position="191"/>
    </location>
</feature>
<protein>
    <submittedName>
        <fullName evidence="2">Uncharacterized protein</fullName>
    </submittedName>
</protein>
<evidence type="ECO:0000313" key="3">
    <source>
        <dbReference type="Proteomes" id="UP000054144"/>
    </source>
</evidence>
<gene>
    <name evidence="2" type="ORF">FISHEDRAFT_73055</name>
</gene>
<feature type="compositionally biased region" description="Low complexity" evidence="1">
    <location>
        <begin position="25"/>
        <end position="35"/>
    </location>
</feature>
<sequence length="191" mass="21369">MEQDDNQPQDTSGRDPDQQNRDADQQNQDPNATQQHQACARPPVNDTFFVQYIHNQEEITYEQTPLDYRLKFNKRMERRNTEQNAMSEAYSHDPNNPELFPGEPMESLYTFTPHKICLLATDTEFRRQSEQSLAAMGLEGGLPTNLQLAISEFNEHALNPAHSNQPSLLSGPGIAGNASPDVPDASGTSTP</sequence>
<accession>A0A0D7AF25</accession>
<keyword evidence="3" id="KW-1185">Reference proteome</keyword>
<name>A0A0D7AF25_9AGAR</name>
<organism evidence="2 3">
    <name type="scientific">Fistulina hepatica ATCC 64428</name>
    <dbReference type="NCBI Taxonomy" id="1128425"/>
    <lineage>
        <taxon>Eukaryota</taxon>
        <taxon>Fungi</taxon>
        <taxon>Dikarya</taxon>
        <taxon>Basidiomycota</taxon>
        <taxon>Agaricomycotina</taxon>
        <taxon>Agaricomycetes</taxon>
        <taxon>Agaricomycetidae</taxon>
        <taxon>Agaricales</taxon>
        <taxon>Fistulinaceae</taxon>
        <taxon>Fistulina</taxon>
    </lineage>
</organism>
<dbReference type="AlphaFoldDB" id="A0A0D7AF25"/>
<dbReference type="EMBL" id="KN881746">
    <property type="protein sequence ID" value="KIY49014.1"/>
    <property type="molecule type" value="Genomic_DNA"/>
</dbReference>
<proteinExistence type="predicted"/>
<evidence type="ECO:0000256" key="1">
    <source>
        <dbReference type="SAM" id="MobiDB-lite"/>
    </source>
</evidence>
<feature type="compositionally biased region" description="Basic and acidic residues" evidence="1">
    <location>
        <begin position="12"/>
        <end position="24"/>
    </location>
</feature>
<evidence type="ECO:0000313" key="2">
    <source>
        <dbReference type="EMBL" id="KIY49014.1"/>
    </source>
</evidence>
<feature type="region of interest" description="Disordered" evidence="1">
    <location>
        <begin position="1"/>
        <end position="42"/>
    </location>
</feature>